<dbReference type="Pfam" id="PF07042">
    <property type="entry name" value="TrfA"/>
    <property type="match status" value="1"/>
</dbReference>
<dbReference type="InterPro" id="IPR010751">
    <property type="entry name" value="TrfA"/>
</dbReference>
<dbReference type="AlphaFoldDB" id="A0A2S1FIZ0"/>
<evidence type="ECO:0000313" key="1">
    <source>
        <dbReference type="EMBL" id="AWD72329.1"/>
    </source>
</evidence>
<protein>
    <submittedName>
        <fullName evidence="1">Replication initiation protein</fullName>
    </submittedName>
</protein>
<organism evidence="1">
    <name type="scientific">Polaromonas sp. W11N</name>
    <dbReference type="NCBI Taxonomy" id="1840303"/>
    <lineage>
        <taxon>Bacteria</taxon>
        <taxon>Pseudomonadati</taxon>
        <taxon>Pseudomonadota</taxon>
        <taxon>Betaproteobacteria</taxon>
        <taxon>Burkholderiales</taxon>
        <taxon>Comamonadaceae</taxon>
        <taxon>Polaromonas</taxon>
    </lineage>
</organism>
<geneLocation type="plasmid" evidence="1">
    <name>pW11NP2</name>
</geneLocation>
<accession>A0A2S1FIZ0</accession>
<sequence length="337" mass="38504">MSTNQTSFVKLNFDDIELLLDSKNLIGPVAMQSVSVLKATAKPKGSARTRQPNAASSMEVLKRKTTEALMRQRSVIDARMLQTVLPMWDDDNRGVPNPLIRSGLFSVRNTEKREYLPKLHIASLSNYNVSYTGQDLQQDDLTVWMSLINLARNQPMSDSVLFTGYQLIKDMGWRMHSDSYRRAKQSIERLKVTGIEISTNNSESAYSGSLIREYAWTASDDKGNARWMVRFEPTVSMLFMEDTTTLLEWETRKSIGTRATLALFLHSFYSSHRDPIPFKVEKLYELCRSGDSLSSFRRNIKNALTKLVDVGFLTMFIVKDDTVHVQKKLKPKLIRAK</sequence>
<dbReference type="RefSeq" id="WP_181377633.1">
    <property type="nucleotide sequence ID" value="NZ_MG869625.1"/>
</dbReference>
<gene>
    <name evidence="1" type="ORF">pW11NP2_p001</name>
</gene>
<dbReference type="EMBL" id="MG869625">
    <property type="protein sequence ID" value="AWD72329.1"/>
    <property type="molecule type" value="Genomic_DNA"/>
</dbReference>
<proteinExistence type="predicted"/>
<keyword evidence="1" id="KW-0614">Plasmid</keyword>
<reference evidence="1" key="1">
    <citation type="submission" date="2018-01" db="EMBL/GenBank/DDBJ databases">
        <title>Plasmids of psychrophilic Polaromonas spp. isolated from Arctic and Antarctic glaciers.</title>
        <authorList>
            <person name="Dziewit L."/>
            <person name="Ciok A."/>
        </authorList>
    </citation>
    <scope>NUCLEOTIDE SEQUENCE</scope>
    <source>
        <plasmid evidence="1">pW11NP2</plasmid>
    </source>
</reference>
<name>A0A2S1FIZ0_9BURK</name>